<name>A0A1R3VW43_9GAMM</name>
<dbReference type="InterPro" id="IPR052341">
    <property type="entry name" value="LOG_family_nucleotidases"/>
</dbReference>
<evidence type="ECO:0000256" key="1">
    <source>
        <dbReference type="ARBA" id="ARBA00000274"/>
    </source>
</evidence>
<sequence length="251" mass="27949">MRAVKRYAAHMNEQRRTEHPGLKPVDDSHLARESWKIFQIMGEFVEGFQRLARIKPSVSIFGSARIPPEHPTYQLAEEIALQLSNAGFAVVSGGGPGIMEAANKGAYAGKSPSVGLNIVLPHEQVANPYQDVSLGFRHFFSRKVMFVKYASAYVVLPGGFGTLDELAEILTLVQTQKTRRIPIILVGSEFWQGLLDWFAQTLIPAGTISEQDLALYTLVDDPKDVIDAIFDFYEKGSLEPTREELERLSNL</sequence>
<gene>
    <name evidence="4" type="ORF">SAMN05216526_1052</name>
</gene>
<feature type="compositionally biased region" description="Basic and acidic residues" evidence="3">
    <location>
        <begin position="12"/>
        <end position="26"/>
    </location>
</feature>
<evidence type="ECO:0000256" key="3">
    <source>
        <dbReference type="SAM" id="MobiDB-lite"/>
    </source>
</evidence>
<comment type="similarity">
    <text evidence="2">Belongs to the LOG family.</text>
</comment>
<keyword evidence="5" id="KW-1185">Reference proteome</keyword>
<keyword evidence="2" id="KW-0203">Cytokinin biosynthesis</keyword>
<comment type="catalytic activity">
    <reaction evidence="1">
        <text>AMP + H2O = D-ribose 5-phosphate + adenine</text>
        <dbReference type="Rhea" id="RHEA:20129"/>
        <dbReference type="ChEBI" id="CHEBI:15377"/>
        <dbReference type="ChEBI" id="CHEBI:16708"/>
        <dbReference type="ChEBI" id="CHEBI:78346"/>
        <dbReference type="ChEBI" id="CHEBI:456215"/>
        <dbReference type="EC" id="3.2.2.4"/>
    </reaction>
</comment>
<organism evidence="4 5">
    <name type="scientific">Ectothiorhodosinus mongolicus</name>
    <dbReference type="NCBI Taxonomy" id="233100"/>
    <lineage>
        <taxon>Bacteria</taxon>
        <taxon>Pseudomonadati</taxon>
        <taxon>Pseudomonadota</taxon>
        <taxon>Gammaproteobacteria</taxon>
        <taxon>Chromatiales</taxon>
        <taxon>Ectothiorhodospiraceae</taxon>
        <taxon>Ectothiorhodosinus</taxon>
    </lineage>
</organism>
<evidence type="ECO:0000313" key="5">
    <source>
        <dbReference type="Proteomes" id="UP000223759"/>
    </source>
</evidence>
<dbReference type="Pfam" id="PF03641">
    <property type="entry name" value="Lysine_decarbox"/>
    <property type="match status" value="1"/>
</dbReference>
<dbReference type="PANTHER" id="PTHR43393:SF2">
    <property type="entry name" value="CYTOKININ RIBOSIDE 5'-MONOPHOSPHATE PHOSPHORIBOHYDROLASE"/>
    <property type="match status" value="1"/>
</dbReference>
<keyword evidence="2" id="KW-0378">Hydrolase</keyword>
<dbReference type="GO" id="GO:0009691">
    <property type="term" value="P:cytokinin biosynthetic process"/>
    <property type="evidence" value="ECO:0007669"/>
    <property type="project" value="UniProtKB-UniRule"/>
</dbReference>
<dbReference type="AlphaFoldDB" id="A0A1R3VW43"/>
<dbReference type="Proteomes" id="UP000223759">
    <property type="component" value="Unassembled WGS sequence"/>
</dbReference>
<dbReference type="SUPFAM" id="SSF102405">
    <property type="entry name" value="MCP/YpsA-like"/>
    <property type="match status" value="1"/>
</dbReference>
<feature type="region of interest" description="Disordered" evidence="3">
    <location>
        <begin position="1"/>
        <end position="26"/>
    </location>
</feature>
<dbReference type="EMBL" id="FTPK01000002">
    <property type="protein sequence ID" value="SIT69306.1"/>
    <property type="molecule type" value="Genomic_DNA"/>
</dbReference>
<evidence type="ECO:0000313" key="4">
    <source>
        <dbReference type="EMBL" id="SIT69306.1"/>
    </source>
</evidence>
<dbReference type="NCBIfam" id="TIGR00730">
    <property type="entry name" value="Rossman fold protein, TIGR00730 family"/>
    <property type="match status" value="1"/>
</dbReference>
<dbReference type="PANTHER" id="PTHR43393">
    <property type="entry name" value="CYTOKININ RIBOSIDE 5'-MONOPHOSPHATE PHOSPHORIBOHYDROLASE"/>
    <property type="match status" value="1"/>
</dbReference>
<dbReference type="InterPro" id="IPR031100">
    <property type="entry name" value="LOG_fam"/>
</dbReference>
<accession>A0A1R3VW43</accession>
<protein>
    <recommendedName>
        <fullName evidence="2">Cytokinin riboside 5'-monophosphate phosphoribohydrolase</fullName>
        <ecNumber evidence="2">3.2.2.n1</ecNumber>
    </recommendedName>
</protein>
<proteinExistence type="inferred from homology"/>
<dbReference type="InterPro" id="IPR005269">
    <property type="entry name" value="LOG"/>
</dbReference>
<reference evidence="4 5" key="1">
    <citation type="submission" date="2017-01" db="EMBL/GenBank/DDBJ databases">
        <authorList>
            <person name="Mah S.A."/>
            <person name="Swanson W.J."/>
            <person name="Moy G.W."/>
            <person name="Vacquier V.D."/>
        </authorList>
    </citation>
    <scope>NUCLEOTIDE SEQUENCE [LARGE SCALE GENOMIC DNA]</scope>
    <source>
        <strain evidence="4 5">M9</strain>
    </source>
</reference>
<evidence type="ECO:0000256" key="2">
    <source>
        <dbReference type="RuleBase" id="RU363015"/>
    </source>
</evidence>
<dbReference type="GO" id="GO:0008714">
    <property type="term" value="F:AMP nucleosidase activity"/>
    <property type="evidence" value="ECO:0007669"/>
    <property type="project" value="UniProtKB-EC"/>
</dbReference>
<dbReference type="STRING" id="233100.SAMN05216526_1052"/>
<dbReference type="GO" id="GO:0005829">
    <property type="term" value="C:cytosol"/>
    <property type="evidence" value="ECO:0007669"/>
    <property type="project" value="TreeGrafter"/>
</dbReference>
<dbReference type="EC" id="3.2.2.n1" evidence="2"/>
<dbReference type="Gene3D" id="3.40.50.450">
    <property type="match status" value="1"/>
</dbReference>